<keyword evidence="1" id="KW-0472">Membrane</keyword>
<dbReference type="AlphaFoldDB" id="A0A1G1V385"/>
<dbReference type="GO" id="GO:0008381">
    <property type="term" value="F:mechanosensitive monoatomic ion channel activity"/>
    <property type="evidence" value="ECO:0007669"/>
    <property type="project" value="InterPro"/>
</dbReference>
<dbReference type="Proteomes" id="UP000177967">
    <property type="component" value="Unassembled WGS sequence"/>
</dbReference>
<evidence type="ECO:0000313" key="2">
    <source>
        <dbReference type="EMBL" id="OGY09842.1"/>
    </source>
</evidence>
<dbReference type="InterPro" id="IPR045275">
    <property type="entry name" value="MscS_archaea/bacteria_type"/>
</dbReference>
<feature type="transmembrane region" description="Helical" evidence="1">
    <location>
        <begin position="163"/>
        <end position="182"/>
    </location>
</feature>
<dbReference type="STRING" id="1797513.A2782_03595"/>
<evidence type="ECO:0000313" key="3">
    <source>
        <dbReference type="Proteomes" id="UP000177967"/>
    </source>
</evidence>
<dbReference type="Pfam" id="PF05552">
    <property type="entry name" value="MS_channel_1st_1"/>
    <property type="match status" value="2"/>
</dbReference>
<dbReference type="PANTHER" id="PTHR30221:SF1">
    <property type="entry name" value="SMALL-CONDUCTANCE MECHANOSENSITIVE CHANNEL"/>
    <property type="match status" value="1"/>
</dbReference>
<feature type="transmembrane region" description="Helical" evidence="1">
    <location>
        <begin position="91"/>
        <end position="114"/>
    </location>
</feature>
<keyword evidence="1" id="KW-0812">Transmembrane</keyword>
<dbReference type="PANTHER" id="PTHR30221">
    <property type="entry name" value="SMALL-CONDUCTANCE MECHANOSENSITIVE CHANNEL"/>
    <property type="match status" value="1"/>
</dbReference>
<feature type="transmembrane region" description="Helical" evidence="1">
    <location>
        <begin position="20"/>
        <end position="45"/>
    </location>
</feature>
<keyword evidence="1" id="KW-1133">Transmembrane helix</keyword>
<evidence type="ECO:0000256" key="1">
    <source>
        <dbReference type="SAM" id="Phobius"/>
    </source>
</evidence>
<reference evidence="2 3" key="1">
    <citation type="journal article" date="2016" name="Nat. Commun.">
        <title>Thousands of microbial genomes shed light on interconnected biogeochemical processes in an aquifer system.</title>
        <authorList>
            <person name="Anantharaman K."/>
            <person name="Brown C.T."/>
            <person name="Hug L.A."/>
            <person name="Sharon I."/>
            <person name="Castelle C.J."/>
            <person name="Probst A.J."/>
            <person name="Thomas B.C."/>
            <person name="Singh A."/>
            <person name="Wilkins M.J."/>
            <person name="Karaoz U."/>
            <person name="Brodie E.L."/>
            <person name="Williams K.H."/>
            <person name="Hubbard S.S."/>
            <person name="Banfield J.F."/>
        </authorList>
    </citation>
    <scope>NUCLEOTIDE SEQUENCE [LARGE SCALE GENOMIC DNA]</scope>
</reference>
<proteinExistence type="predicted"/>
<sequence>MTQLQVWQEALLASWTQVSATLLSFIPSLFGAVLVFALGMLVSVWGKRLVEELLRAVRLEEISARSGFTGYLRRADIKLTAVELVGEIMRWVLLLIFFVAAVDILGLKVVSGVLGQVLAYIPNVLAAALILGAGLLIANLVDGLVRGAFATIDHEAARLVGKLARWVVLVVAFFAAIGQLNLAPRLVDTFFQGLTWTFVLAIGLSVGLGAKDLVAQVLSDWYKRIHK</sequence>
<dbReference type="Gene3D" id="1.10.287.1260">
    <property type="match status" value="2"/>
</dbReference>
<dbReference type="EMBL" id="MHBW01000004">
    <property type="protein sequence ID" value="OGY09842.1"/>
    <property type="molecule type" value="Genomic_DNA"/>
</dbReference>
<evidence type="ECO:0008006" key="4">
    <source>
        <dbReference type="Google" id="ProtNLM"/>
    </source>
</evidence>
<name>A0A1G1V385_9BACT</name>
<feature type="transmembrane region" description="Helical" evidence="1">
    <location>
        <begin position="194"/>
        <end position="214"/>
    </location>
</feature>
<organism evidence="2 3">
    <name type="scientific">Candidatus Blackburnbacteria bacterium RIFCSPHIGHO2_01_FULL_43_15b</name>
    <dbReference type="NCBI Taxonomy" id="1797513"/>
    <lineage>
        <taxon>Bacteria</taxon>
        <taxon>Candidatus Blackburniibacteriota</taxon>
    </lineage>
</organism>
<accession>A0A1G1V385</accession>
<gene>
    <name evidence="2" type="ORF">A2782_03595</name>
</gene>
<protein>
    <recommendedName>
        <fullName evidence="4">Small-conductance mechanosensitive ion channel</fullName>
    </recommendedName>
</protein>
<dbReference type="InterPro" id="IPR008910">
    <property type="entry name" value="MSC_TM_helix"/>
</dbReference>
<comment type="caution">
    <text evidence="2">The sequence shown here is derived from an EMBL/GenBank/DDBJ whole genome shotgun (WGS) entry which is preliminary data.</text>
</comment>
<feature type="transmembrane region" description="Helical" evidence="1">
    <location>
        <begin position="120"/>
        <end position="142"/>
    </location>
</feature>